<dbReference type="SUPFAM" id="SSF56935">
    <property type="entry name" value="Porins"/>
    <property type="match status" value="1"/>
</dbReference>
<dbReference type="PANTHER" id="PTHR47234">
    <property type="match status" value="1"/>
</dbReference>
<keyword evidence="3 8" id="KW-1134">Transmembrane beta strand</keyword>
<reference evidence="15" key="1">
    <citation type="journal article" date="2019" name="Int. J. Syst. Evol. Microbiol.">
        <title>The Global Catalogue of Microorganisms (GCM) 10K type strain sequencing project: providing services to taxonomists for standard genome sequencing and annotation.</title>
        <authorList>
            <consortium name="The Broad Institute Genomics Platform"/>
            <consortium name="The Broad Institute Genome Sequencing Center for Infectious Disease"/>
            <person name="Wu L."/>
            <person name="Ma J."/>
        </authorList>
    </citation>
    <scope>NUCLEOTIDE SEQUENCE [LARGE SCALE GENOMIC DNA]</scope>
    <source>
        <strain evidence="15">JCM 12125</strain>
    </source>
</reference>
<dbReference type="InterPro" id="IPR012910">
    <property type="entry name" value="Plug_dom"/>
</dbReference>
<evidence type="ECO:0000313" key="15">
    <source>
        <dbReference type="Proteomes" id="UP001596152"/>
    </source>
</evidence>
<gene>
    <name evidence="14" type="ORF">ACFPIE_05035</name>
</gene>
<dbReference type="InterPro" id="IPR037066">
    <property type="entry name" value="Plug_dom_sf"/>
</dbReference>
<evidence type="ECO:0000256" key="7">
    <source>
        <dbReference type="ARBA" id="ARBA00023237"/>
    </source>
</evidence>
<feature type="chain" id="PRO_5047303982" evidence="11">
    <location>
        <begin position="29"/>
        <end position="821"/>
    </location>
</feature>
<dbReference type="PANTHER" id="PTHR47234:SF3">
    <property type="entry name" value="SECRETIN_TONB SHORT N-TERMINAL DOMAIN-CONTAINING PROTEIN"/>
    <property type="match status" value="1"/>
</dbReference>
<comment type="similarity">
    <text evidence="8 9">Belongs to the TonB-dependent receptor family.</text>
</comment>
<dbReference type="EMBL" id="JBHSLF010000011">
    <property type="protein sequence ID" value="MFC5343269.1"/>
    <property type="molecule type" value="Genomic_DNA"/>
</dbReference>
<evidence type="ECO:0000256" key="2">
    <source>
        <dbReference type="ARBA" id="ARBA00022448"/>
    </source>
</evidence>
<evidence type="ECO:0000256" key="1">
    <source>
        <dbReference type="ARBA" id="ARBA00004571"/>
    </source>
</evidence>
<evidence type="ECO:0000256" key="5">
    <source>
        <dbReference type="ARBA" id="ARBA00023077"/>
    </source>
</evidence>
<evidence type="ECO:0000256" key="4">
    <source>
        <dbReference type="ARBA" id="ARBA00022692"/>
    </source>
</evidence>
<dbReference type="PROSITE" id="PS52016">
    <property type="entry name" value="TONB_DEPENDENT_REC_3"/>
    <property type="match status" value="1"/>
</dbReference>
<evidence type="ECO:0000256" key="10">
    <source>
        <dbReference type="SAM" id="MobiDB-lite"/>
    </source>
</evidence>
<dbReference type="Gene3D" id="2.170.130.10">
    <property type="entry name" value="TonB-dependent receptor, plug domain"/>
    <property type="match status" value="1"/>
</dbReference>
<keyword evidence="4 8" id="KW-0812">Transmembrane</keyword>
<dbReference type="InterPro" id="IPR000531">
    <property type="entry name" value="Beta-barrel_TonB"/>
</dbReference>
<evidence type="ECO:0000256" key="9">
    <source>
        <dbReference type="RuleBase" id="RU003357"/>
    </source>
</evidence>
<dbReference type="InterPro" id="IPR036942">
    <property type="entry name" value="Beta-barrel_TonB_sf"/>
</dbReference>
<evidence type="ECO:0000256" key="3">
    <source>
        <dbReference type="ARBA" id="ARBA00022452"/>
    </source>
</evidence>
<organism evidence="14 15">
    <name type="scientific">Brevundimonas staleyi</name>
    <dbReference type="NCBI Taxonomy" id="74326"/>
    <lineage>
        <taxon>Bacteria</taxon>
        <taxon>Pseudomonadati</taxon>
        <taxon>Pseudomonadota</taxon>
        <taxon>Alphaproteobacteria</taxon>
        <taxon>Caulobacterales</taxon>
        <taxon>Caulobacteraceae</taxon>
        <taxon>Brevundimonas</taxon>
    </lineage>
</organism>
<keyword evidence="7 8" id="KW-0998">Cell outer membrane</keyword>
<dbReference type="RefSeq" id="WP_374038919.1">
    <property type="nucleotide sequence ID" value="NZ_CP169082.1"/>
</dbReference>
<dbReference type="PROSITE" id="PS51257">
    <property type="entry name" value="PROKAR_LIPOPROTEIN"/>
    <property type="match status" value="1"/>
</dbReference>
<evidence type="ECO:0000256" key="6">
    <source>
        <dbReference type="ARBA" id="ARBA00023136"/>
    </source>
</evidence>
<evidence type="ECO:0000256" key="8">
    <source>
        <dbReference type="PROSITE-ProRule" id="PRU01360"/>
    </source>
</evidence>
<feature type="region of interest" description="Disordered" evidence="10">
    <location>
        <begin position="241"/>
        <end position="262"/>
    </location>
</feature>
<dbReference type="Pfam" id="PF00593">
    <property type="entry name" value="TonB_dep_Rec_b-barrel"/>
    <property type="match status" value="1"/>
</dbReference>
<feature type="domain" description="TonB-dependent receptor-like beta-barrel" evidence="12">
    <location>
        <begin position="293"/>
        <end position="779"/>
    </location>
</feature>
<dbReference type="Gene3D" id="2.40.170.20">
    <property type="entry name" value="TonB-dependent receptor, beta-barrel domain"/>
    <property type="match status" value="1"/>
</dbReference>
<sequence>MHVRISRSVLLGFASAATLLACPLAAQAQSAPQDDTTQIEEVVVTGTRTVGRTRLDSVAPVDVISGEVLTRQGAGTELAAALAATAPAINFPRPAISDGSDHVRPATLRGLAPDQTLVLINGQRGHVGALVNVNGALGRGSTAFDLNTIPAITLGNVEVLRDGASAQYGADAIAGVINLRLRQASSGGGLTAVYGTYDTEYDTARGKHERRDGEQTSLSGWIGLPLFGDGFLTLSGEIQEREPTNRSDYAAPGSVSNGSSTTVIGRYGDPKTTSQSAWFNAGKPLANGWEGYAFGGYQHRDSESAATARAFNNANNVVSIYPNGFLPMIGAAIDDYNLFGGLKGEAGGIDWDFSVGWGRNELEYKTFNSLNASYGAASQTSFDSGGLGYDQLTVSVDGVKQIDANLYEPLNLAFGVEYRRETFEVSAGEPTSYNKGPLNAGAGAQGFPGFQPSNVVDEDRSNVSAYIDLEGKFSENITIGAAARYEDYSDFGDTLTGKLSARWDTSEHFAVRGAISTGFKAPALQQQFFSYVATNLVTTVVGGVPVTSLVNAGSFRVNDPVAIALGSRPLEPERSTNFSGGFILRNGGFELTVDAYRIDIEDRIIYSETLGLTRPSQSAATTNATLALLAPFGVTGARFFLNGVDTTTNGVDIVTRYRTEQDFGQFTFTGAANFNATEIVGLPEIPSTVAVPTSPGYLFDRANQLSFSDGTPKRKFVGSVDWSLGDFSATARATYYGDVLVANNTSTLDYQVGDATLIDLEGRYTFPFGVTAAVGVNNLTDEYPNFTPATINGGTGSVGFPSFSPYGFNGRFLFGRLSYSF</sequence>
<evidence type="ECO:0000256" key="11">
    <source>
        <dbReference type="SAM" id="SignalP"/>
    </source>
</evidence>
<keyword evidence="11" id="KW-0732">Signal</keyword>
<dbReference type="InterPro" id="IPR039426">
    <property type="entry name" value="TonB-dep_rcpt-like"/>
</dbReference>
<comment type="subcellular location">
    <subcellularLocation>
        <location evidence="1 8">Cell outer membrane</location>
        <topology evidence="1 8">Multi-pass membrane protein</topology>
    </subcellularLocation>
</comment>
<proteinExistence type="inferred from homology"/>
<accession>A0ABW0FPU4</accession>
<evidence type="ECO:0000313" key="14">
    <source>
        <dbReference type="EMBL" id="MFC5343269.1"/>
    </source>
</evidence>
<keyword evidence="15" id="KW-1185">Reference proteome</keyword>
<evidence type="ECO:0000259" key="13">
    <source>
        <dbReference type="Pfam" id="PF07715"/>
    </source>
</evidence>
<keyword evidence="5 9" id="KW-0798">TonB box</keyword>
<keyword evidence="14" id="KW-0675">Receptor</keyword>
<dbReference type="Proteomes" id="UP001596152">
    <property type="component" value="Unassembled WGS sequence"/>
</dbReference>
<keyword evidence="2 8" id="KW-0813">Transport</keyword>
<dbReference type="Pfam" id="PF07715">
    <property type="entry name" value="Plug"/>
    <property type="match status" value="1"/>
</dbReference>
<feature type="domain" description="TonB-dependent receptor plug" evidence="13">
    <location>
        <begin position="56"/>
        <end position="176"/>
    </location>
</feature>
<protein>
    <submittedName>
        <fullName evidence="14">TonB-dependent receptor plug domain-containing protein</fullName>
    </submittedName>
</protein>
<keyword evidence="6 8" id="KW-0472">Membrane</keyword>
<comment type="caution">
    <text evidence="14">The sequence shown here is derived from an EMBL/GenBank/DDBJ whole genome shotgun (WGS) entry which is preliminary data.</text>
</comment>
<feature type="signal peptide" evidence="11">
    <location>
        <begin position="1"/>
        <end position="28"/>
    </location>
</feature>
<evidence type="ECO:0000259" key="12">
    <source>
        <dbReference type="Pfam" id="PF00593"/>
    </source>
</evidence>
<name>A0ABW0FPU4_9CAUL</name>